<accession>A0A0B8T1S3</accession>
<gene>
    <name evidence="2" type="ORF">DI53_3678</name>
</gene>
<sequence length="263" mass="30602">MFKLFKVMLYILLCAFSFDLHGQNVKYQTDKHVVNQQERMVFKQWHRKKFTPTRGFLSLNYQYWLTWGLHPNYPKTDLRPLSAGGPQSRRLLMVAAMKSTEEAYKLHADTLRNTALSETANYAGIASQTDPLWQLYYKKEFQDLLEFNEADLFAGLEPSVKDYVEQGGSADWYRKESQMLRERLEAVRTTNLDRGSRIIAYHRMLGEYRKLLAIWETKRQRASLYLSIKGKVNALQENSTVAMAARGKSDLQIADDILSRAKL</sequence>
<feature type="signal peptide" evidence="1">
    <location>
        <begin position="1"/>
        <end position="22"/>
    </location>
</feature>
<dbReference type="EMBL" id="JJMU01000066">
    <property type="protein sequence ID" value="KGE12638.1"/>
    <property type="molecule type" value="Genomic_DNA"/>
</dbReference>
<dbReference type="AlphaFoldDB" id="A0A0B8T1S3"/>
<keyword evidence="3" id="KW-1185">Reference proteome</keyword>
<dbReference type="eggNOG" id="ENOG502Z9GJ">
    <property type="taxonomic scope" value="Bacteria"/>
</dbReference>
<name>A0A0B8T1S3_9SPHI</name>
<protein>
    <recommendedName>
        <fullName evidence="4">DUF5045 domain-containing protein</fullName>
    </recommendedName>
</protein>
<comment type="caution">
    <text evidence="2">The sequence shown here is derived from an EMBL/GenBank/DDBJ whole genome shotgun (WGS) entry which is preliminary data.</text>
</comment>
<dbReference type="Proteomes" id="UP000031802">
    <property type="component" value="Unassembled WGS sequence"/>
</dbReference>
<evidence type="ECO:0008006" key="4">
    <source>
        <dbReference type="Google" id="ProtNLM"/>
    </source>
</evidence>
<dbReference type="STRING" id="1229276.DI53_3678"/>
<dbReference type="PATRIC" id="fig|1229276.3.peg.3803"/>
<evidence type="ECO:0000313" key="3">
    <source>
        <dbReference type="Proteomes" id="UP000031802"/>
    </source>
</evidence>
<reference evidence="3" key="1">
    <citation type="submission" date="2014-04" db="EMBL/GenBank/DDBJ databases">
        <title>Whole-Genome optical mapping and complete genome sequence of Sphingobacterium deserti sp. nov., a new spaces isolated from desert in the west of China.</title>
        <authorList>
            <person name="Teng C."/>
            <person name="Zhou Z."/>
            <person name="Li X."/>
            <person name="Chen M."/>
            <person name="Lin M."/>
            <person name="Wang L."/>
            <person name="Su S."/>
            <person name="Zhang C."/>
            <person name="Zhang W."/>
        </authorList>
    </citation>
    <scope>NUCLEOTIDE SEQUENCE [LARGE SCALE GENOMIC DNA]</scope>
    <source>
        <strain evidence="3">ACCC05744</strain>
    </source>
</reference>
<proteinExistence type="predicted"/>
<evidence type="ECO:0000256" key="1">
    <source>
        <dbReference type="SAM" id="SignalP"/>
    </source>
</evidence>
<reference evidence="2 3" key="2">
    <citation type="journal article" date="2015" name="PLoS ONE">
        <title>Whole-Genome Optical Mapping and Finished Genome Sequence of Sphingobacterium deserti sp. nov., a New Species Isolated from the Western Desert of China.</title>
        <authorList>
            <person name="Teng C."/>
            <person name="Zhou Z."/>
            <person name="Molnar I."/>
            <person name="Li X."/>
            <person name="Tang R."/>
            <person name="Chen M."/>
            <person name="Wang L."/>
            <person name="Su S."/>
            <person name="Zhang W."/>
            <person name="Lin M."/>
        </authorList>
    </citation>
    <scope>NUCLEOTIDE SEQUENCE [LARGE SCALE GENOMIC DNA]</scope>
    <source>
        <strain evidence="3">ACCC05744</strain>
    </source>
</reference>
<evidence type="ECO:0000313" key="2">
    <source>
        <dbReference type="EMBL" id="KGE12638.1"/>
    </source>
</evidence>
<keyword evidence="1" id="KW-0732">Signal</keyword>
<feature type="chain" id="PRO_5002125110" description="DUF5045 domain-containing protein" evidence="1">
    <location>
        <begin position="23"/>
        <end position="263"/>
    </location>
</feature>
<organism evidence="2 3">
    <name type="scientific">Sphingobacterium deserti</name>
    <dbReference type="NCBI Taxonomy" id="1229276"/>
    <lineage>
        <taxon>Bacteria</taxon>
        <taxon>Pseudomonadati</taxon>
        <taxon>Bacteroidota</taxon>
        <taxon>Sphingobacteriia</taxon>
        <taxon>Sphingobacteriales</taxon>
        <taxon>Sphingobacteriaceae</taxon>
        <taxon>Sphingobacterium</taxon>
    </lineage>
</organism>